<proteinExistence type="inferred from homology"/>
<dbReference type="GO" id="GO:0016020">
    <property type="term" value="C:membrane"/>
    <property type="evidence" value="ECO:0007669"/>
    <property type="project" value="TreeGrafter"/>
</dbReference>
<dbReference type="Gene3D" id="6.20.240.20">
    <property type="match status" value="1"/>
</dbReference>
<dbReference type="GO" id="GO:0005737">
    <property type="term" value="C:cytoplasm"/>
    <property type="evidence" value="ECO:0007669"/>
    <property type="project" value="TreeGrafter"/>
</dbReference>
<dbReference type="Pfam" id="PF00612">
    <property type="entry name" value="IQ"/>
    <property type="match status" value="5"/>
</dbReference>
<dbReference type="Gene3D" id="1.20.5.190">
    <property type="match status" value="3"/>
</dbReference>
<dbReference type="GO" id="GO:0051015">
    <property type="term" value="F:actin filament binding"/>
    <property type="evidence" value="ECO:0007669"/>
    <property type="project" value="TreeGrafter"/>
</dbReference>
<dbReference type="Gene3D" id="1.20.120.720">
    <property type="entry name" value="Myosin VI head, motor domain, U50 subdomain"/>
    <property type="match status" value="1"/>
</dbReference>
<keyword evidence="4" id="KW-0505">Motor protein</keyword>
<dbReference type="InterPro" id="IPR000048">
    <property type="entry name" value="IQ_motif_EF-hand-BS"/>
</dbReference>
<dbReference type="Pfam" id="PF00063">
    <property type="entry name" value="Myosin_head"/>
    <property type="match status" value="1"/>
</dbReference>
<keyword evidence="5 6" id="KW-0009">Actin-binding</keyword>
<protein>
    <recommendedName>
        <fullName evidence="7">Myosin motor domain-containing protein</fullName>
    </recommendedName>
</protein>
<dbReference type="PANTHER" id="PTHR13140">
    <property type="entry name" value="MYOSIN"/>
    <property type="match status" value="1"/>
</dbReference>
<dbReference type="GO" id="GO:0030048">
    <property type="term" value="P:actin filament-based movement"/>
    <property type="evidence" value="ECO:0007669"/>
    <property type="project" value="UniProtKB-ARBA"/>
</dbReference>
<dbReference type="InterPro" id="IPR036961">
    <property type="entry name" value="Kinesin_motor_dom_sf"/>
</dbReference>
<dbReference type="AlphaFoldDB" id="A0A0D2J7L0"/>
<evidence type="ECO:0000256" key="1">
    <source>
        <dbReference type="ARBA" id="ARBA00022741"/>
    </source>
</evidence>
<dbReference type="InterPro" id="IPR027417">
    <property type="entry name" value="P-loop_NTPase"/>
</dbReference>
<dbReference type="SMART" id="SM00015">
    <property type="entry name" value="IQ"/>
    <property type="match status" value="6"/>
</dbReference>
<dbReference type="EMBL" id="KK103327">
    <property type="protein sequence ID" value="KIY95782.1"/>
    <property type="molecule type" value="Genomic_DNA"/>
</dbReference>
<feature type="region of interest" description="Actin-binding" evidence="6">
    <location>
        <begin position="418"/>
        <end position="440"/>
    </location>
</feature>
<dbReference type="PROSITE" id="PS51456">
    <property type="entry name" value="MYOSIN_MOTOR"/>
    <property type="match status" value="1"/>
</dbReference>
<evidence type="ECO:0000256" key="3">
    <source>
        <dbReference type="ARBA" id="ARBA00023123"/>
    </source>
</evidence>
<gene>
    <name evidence="8" type="ORF">MNEG_12180</name>
</gene>
<dbReference type="Gene3D" id="1.10.10.820">
    <property type="match status" value="1"/>
</dbReference>
<evidence type="ECO:0000313" key="8">
    <source>
        <dbReference type="EMBL" id="KIY95782.1"/>
    </source>
</evidence>
<dbReference type="SMART" id="SM00242">
    <property type="entry name" value="MYSc"/>
    <property type="match status" value="1"/>
</dbReference>
<accession>A0A0D2J7L0</accession>
<keyword evidence="3 6" id="KW-0518">Myosin</keyword>
<evidence type="ECO:0000256" key="4">
    <source>
        <dbReference type="ARBA" id="ARBA00023175"/>
    </source>
</evidence>
<dbReference type="InterPro" id="IPR001609">
    <property type="entry name" value="Myosin_head_motor_dom-like"/>
</dbReference>
<dbReference type="KEGG" id="mng:MNEG_12180"/>
<dbReference type="SUPFAM" id="SSF52540">
    <property type="entry name" value="P-loop containing nucleoside triphosphate hydrolases"/>
    <property type="match status" value="2"/>
</dbReference>
<name>A0A0D2J7L0_9CHLO</name>
<reference evidence="8 9" key="1">
    <citation type="journal article" date="2013" name="BMC Genomics">
        <title>Reconstruction of the lipid metabolism for the microalga Monoraphidium neglectum from its genome sequence reveals characteristics suitable for biofuel production.</title>
        <authorList>
            <person name="Bogen C."/>
            <person name="Al-Dilaimi A."/>
            <person name="Albersmeier A."/>
            <person name="Wichmann J."/>
            <person name="Grundmann M."/>
            <person name="Rupp O."/>
            <person name="Lauersen K.J."/>
            <person name="Blifernez-Klassen O."/>
            <person name="Kalinowski J."/>
            <person name="Goesmann A."/>
            <person name="Mussgnug J.H."/>
            <person name="Kruse O."/>
        </authorList>
    </citation>
    <scope>NUCLEOTIDE SEQUENCE [LARGE SCALE GENOMIC DNA]</scope>
    <source>
        <strain evidence="8 9">SAG 48.87</strain>
    </source>
</reference>
<dbReference type="FunFam" id="1.10.10.820:FF:000001">
    <property type="entry name" value="Myosin heavy chain"/>
    <property type="match status" value="1"/>
</dbReference>
<comment type="similarity">
    <text evidence="6">Belongs to the TRAFAC class myosin-kinesin ATPase superfamily. Myosin family.</text>
</comment>
<comment type="caution">
    <text evidence="6">Lacks conserved residue(s) required for the propagation of feature annotation.</text>
</comment>
<evidence type="ECO:0000256" key="5">
    <source>
        <dbReference type="ARBA" id="ARBA00023203"/>
    </source>
</evidence>
<feature type="domain" description="Myosin motor" evidence="7">
    <location>
        <begin position="1"/>
        <end position="541"/>
    </location>
</feature>
<evidence type="ECO:0000256" key="2">
    <source>
        <dbReference type="ARBA" id="ARBA00022840"/>
    </source>
</evidence>
<keyword evidence="2" id="KW-0067">ATP-binding</keyword>
<evidence type="ECO:0000256" key="6">
    <source>
        <dbReference type="PROSITE-ProRule" id="PRU00782"/>
    </source>
</evidence>
<dbReference type="PANTHER" id="PTHR13140:SF781">
    <property type="entry name" value="MYOSIN-15"/>
    <property type="match status" value="1"/>
</dbReference>
<sequence>MLQFGKYVEINFNGDGAISGAAIRTYLLERSRVVAVNNPERSYHIFYQLCDGASAEERRRWRLKPAAQYHYLNQSTCFDIPGDSNAEEYQRTVTAMAKVGIPAEQREAVLACTAAVLHLGNVAFAEGRDADSSMVKTGGAAEEALAAAADLLGVSRDGLAHALTTRTRQTPEGPIISPLNVRAATENRDSLAKVIYSKMFDWLVAAINNAIGEDKNCAASVGVLDIYGFESFEFNDLEQFCINLANEKLQQHFNHHVFKQEQAEYEREAIDWSYIEFVDNQDVLDLIEGRMGILDLLDEQCRFPTSTNKDLAEKLYASGVCQGSARFKRPKLSQTAFTIEHYAGPVTYQSNNFLEKNKDFVVAEHQSLLQASCKPFVQQLFPPEQESVSDATGPGGGPNKRFAAFKFNSVGSQFKRQLGELMAQLGRMEPHYIRCIKPNSGNKPALFENANALHQLRCGGVLEAVRISCAGFPSKRPFPDFVEHFWPLAPELYHRPELDDREIAKTILERSGIPAGSGYQLGVSKVFLRAGHMAVLDKQRTERLASAATVIQRFARGHLARLHRRAAVAAVLTLQAGARGMLARLRAREARRQKAALAVQTAWRRHKLREEYKHAHMLVVAVQALWRGRQARVRYDSMRRESAAVVLQSNWRRFVAASGFERRRAAAVALQTAWRVRAARSALRALKTEAREAGKLLEDKKALEGKRLHGLPLPALVAPCP</sequence>
<dbReference type="Gene3D" id="3.40.850.10">
    <property type="entry name" value="Kinesin motor domain"/>
    <property type="match status" value="1"/>
</dbReference>
<dbReference type="Gene3D" id="1.20.58.530">
    <property type="match status" value="1"/>
</dbReference>
<dbReference type="RefSeq" id="XP_013894802.1">
    <property type="nucleotide sequence ID" value="XM_014039348.1"/>
</dbReference>
<keyword evidence="9" id="KW-1185">Reference proteome</keyword>
<dbReference type="STRING" id="145388.A0A0D2J7L0"/>
<keyword evidence="1" id="KW-0547">Nucleotide-binding</keyword>
<dbReference type="GO" id="GO:0007015">
    <property type="term" value="P:actin filament organization"/>
    <property type="evidence" value="ECO:0007669"/>
    <property type="project" value="TreeGrafter"/>
</dbReference>
<dbReference type="GO" id="GO:0000146">
    <property type="term" value="F:microfilament motor activity"/>
    <property type="evidence" value="ECO:0007669"/>
    <property type="project" value="TreeGrafter"/>
</dbReference>
<dbReference type="Proteomes" id="UP000054498">
    <property type="component" value="Unassembled WGS sequence"/>
</dbReference>
<dbReference type="PRINTS" id="PR00193">
    <property type="entry name" value="MYOSINHEAVY"/>
</dbReference>
<dbReference type="GeneID" id="25729517"/>
<organism evidence="8 9">
    <name type="scientific">Monoraphidium neglectum</name>
    <dbReference type="NCBI Taxonomy" id="145388"/>
    <lineage>
        <taxon>Eukaryota</taxon>
        <taxon>Viridiplantae</taxon>
        <taxon>Chlorophyta</taxon>
        <taxon>core chlorophytes</taxon>
        <taxon>Chlorophyceae</taxon>
        <taxon>CS clade</taxon>
        <taxon>Sphaeropleales</taxon>
        <taxon>Selenastraceae</taxon>
        <taxon>Monoraphidium</taxon>
    </lineage>
</organism>
<dbReference type="PROSITE" id="PS50096">
    <property type="entry name" value="IQ"/>
    <property type="match status" value="5"/>
</dbReference>
<dbReference type="OrthoDB" id="6108017at2759"/>
<evidence type="ECO:0000313" key="9">
    <source>
        <dbReference type="Proteomes" id="UP000054498"/>
    </source>
</evidence>
<dbReference type="GO" id="GO:0005524">
    <property type="term" value="F:ATP binding"/>
    <property type="evidence" value="ECO:0007669"/>
    <property type="project" value="UniProtKB-KW"/>
</dbReference>
<evidence type="ECO:0000259" key="7">
    <source>
        <dbReference type="PROSITE" id="PS51456"/>
    </source>
</evidence>
<dbReference type="GO" id="GO:0016459">
    <property type="term" value="C:myosin complex"/>
    <property type="evidence" value="ECO:0007669"/>
    <property type="project" value="UniProtKB-KW"/>
</dbReference>